<dbReference type="EMBL" id="VFWZ01000007">
    <property type="protein sequence ID" value="TPN83339.1"/>
    <property type="molecule type" value="Genomic_DNA"/>
</dbReference>
<name>A0A504J8F8_9FLAO</name>
<sequence length="205" mass="24833">MITKTKKYNVVLILLFIMSLHFISTKLNYFLLKEEVFDSRHWNEKWWLIGHLFVGIVVFFLGPFLFWEGFRKKYLKLHRLFGKIYLISIVLASFSASYIAWTASIKIHFTWAFSQQILSFTWFATAFMAYRAVKLHRIKQHKEWVVRSYIVTWGFIVFRWIDNYLSVLEIGTFVERGPTLIYTILFLSLFFYEIILQWNNRKPIR</sequence>
<feature type="transmembrane region" description="Helical" evidence="1">
    <location>
        <begin position="46"/>
        <end position="68"/>
    </location>
</feature>
<feature type="transmembrane region" description="Helical" evidence="1">
    <location>
        <begin position="80"/>
        <end position="101"/>
    </location>
</feature>
<feature type="transmembrane region" description="Helical" evidence="1">
    <location>
        <begin position="12"/>
        <end position="31"/>
    </location>
</feature>
<proteinExistence type="predicted"/>
<feature type="transmembrane region" description="Helical" evidence="1">
    <location>
        <begin position="113"/>
        <end position="132"/>
    </location>
</feature>
<accession>A0A504J8F8</accession>
<evidence type="ECO:0000313" key="2">
    <source>
        <dbReference type="EMBL" id="TPN83339.1"/>
    </source>
</evidence>
<comment type="caution">
    <text evidence="2">The sequence shown here is derived from an EMBL/GenBank/DDBJ whole genome shotgun (WGS) entry which is preliminary data.</text>
</comment>
<dbReference type="InterPro" id="IPR018750">
    <property type="entry name" value="DUF2306_membrane"/>
</dbReference>
<feature type="transmembrane region" description="Helical" evidence="1">
    <location>
        <begin position="181"/>
        <end position="199"/>
    </location>
</feature>
<reference evidence="2 3" key="1">
    <citation type="submission" date="2019-06" db="EMBL/GenBank/DDBJ databases">
        <authorList>
            <person name="Meng X."/>
        </authorList>
    </citation>
    <scope>NUCLEOTIDE SEQUENCE [LARGE SCALE GENOMIC DNA]</scope>
    <source>
        <strain evidence="2 3">M625</strain>
    </source>
</reference>
<organism evidence="2 3">
    <name type="scientific">Aquimarina algicola</name>
    <dbReference type="NCBI Taxonomy" id="2589995"/>
    <lineage>
        <taxon>Bacteria</taxon>
        <taxon>Pseudomonadati</taxon>
        <taxon>Bacteroidota</taxon>
        <taxon>Flavobacteriia</taxon>
        <taxon>Flavobacteriales</taxon>
        <taxon>Flavobacteriaceae</taxon>
        <taxon>Aquimarina</taxon>
    </lineage>
</organism>
<keyword evidence="1" id="KW-1133">Transmembrane helix</keyword>
<keyword evidence="1" id="KW-0472">Membrane</keyword>
<dbReference type="RefSeq" id="WP_140595392.1">
    <property type="nucleotide sequence ID" value="NZ_VFWZ01000007.1"/>
</dbReference>
<dbReference type="Proteomes" id="UP000315540">
    <property type="component" value="Unassembled WGS sequence"/>
</dbReference>
<dbReference type="AlphaFoldDB" id="A0A504J8F8"/>
<keyword evidence="3" id="KW-1185">Reference proteome</keyword>
<dbReference type="Pfam" id="PF10067">
    <property type="entry name" value="DUF2306"/>
    <property type="match status" value="1"/>
</dbReference>
<keyword evidence="1" id="KW-0812">Transmembrane</keyword>
<protein>
    <submittedName>
        <fullName evidence="2">DUF2306 domain-containing protein</fullName>
    </submittedName>
</protein>
<evidence type="ECO:0000313" key="3">
    <source>
        <dbReference type="Proteomes" id="UP000315540"/>
    </source>
</evidence>
<dbReference type="OrthoDB" id="6385003at2"/>
<feature type="transmembrane region" description="Helical" evidence="1">
    <location>
        <begin position="144"/>
        <end position="161"/>
    </location>
</feature>
<evidence type="ECO:0000256" key="1">
    <source>
        <dbReference type="SAM" id="Phobius"/>
    </source>
</evidence>
<gene>
    <name evidence="2" type="ORF">FHK87_19140</name>
</gene>